<reference evidence="2 3" key="1">
    <citation type="submission" date="2022-06" db="EMBL/GenBank/DDBJ databases">
        <authorList>
            <person name="Liu G."/>
        </authorList>
    </citation>
    <scope>NUCLEOTIDE SEQUENCE [LARGE SCALE GENOMIC DNA]</scope>
    <source>
        <strain evidence="2 3">E4</strain>
    </source>
</reference>
<feature type="compositionally biased region" description="Low complexity" evidence="1">
    <location>
        <begin position="75"/>
        <end position="86"/>
    </location>
</feature>
<feature type="compositionally biased region" description="Basic and acidic residues" evidence="1">
    <location>
        <begin position="306"/>
        <end position="315"/>
    </location>
</feature>
<feature type="region of interest" description="Disordered" evidence="1">
    <location>
        <begin position="246"/>
        <end position="317"/>
    </location>
</feature>
<feature type="region of interest" description="Disordered" evidence="1">
    <location>
        <begin position="19"/>
        <end position="109"/>
    </location>
</feature>
<accession>A0ABY4U808</accession>
<keyword evidence="3" id="KW-1185">Reference proteome</keyword>
<feature type="compositionally biased region" description="Basic and acidic residues" evidence="1">
    <location>
        <begin position="20"/>
        <end position="29"/>
    </location>
</feature>
<proteinExistence type="predicted"/>
<feature type="compositionally biased region" description="Pro residues" evidence="1">
    <location>
        <begin position="63"/>
        <end position="74"/>
    </location>
</feature>
<dbReference type="RefSeq" id="WP_301642631.1">
    <property type="nucleotide sequence ID" value="NZ_CP098494.1"/>
</dbReference>
<name>A0ABY4U808_9SPHN</name>
<evidence type="ECO:0008006" key="4">
    <source>
        <dbReference type="Google" id="ProtNLM"/>
    </source>
</evidence>
<organism evidence="2 3">
    <name type="scientific">Qipengyuania citrea</name>
    <dbReference type="NCBI Taxonomy" id="225971"/>
    <lineage>
        <taxon>Bacteria</taxon>
        <taxon>Pseudomonadati</taxon>
        <taxon>Pseudomonadota</taxon>
        <taxon>Alphaproteobacteria</taxon>
        <taxon>Sphingomonadales</taxon>
        <taxon>Erythrobacteraceae</taxon>
        <taxon>Qipengyuania</taxon>
    </lineage>
</organism>
<evidence type="ECO:0000256" key="1">
    <source>
        <dbReference type="SAM" id="MobiDB-lite"/>
    </source>
</evidence>
<dbReference type="EMBL" id="CP098494">
    <property type="protein sequence ID" value="USA62208.1"/>
    <property type="molecule type" value="Genomic_DNA"/>
</dbReference>
<sequence>MSFMPARQGRFISAAELAEAEARRAETRAKAAKPPAAPPPENPAEPRARIGAALRQRGKGQGAPPPPCAEPAPAPADLTPAAAASPDPAPAASPAPASFPALVEDLPGDETRAPQTQFTLDLRIAFLEALAVSGSVRSAARRVKVSHQSVYRARRSSAPFGRAWDAAMVIARGQAEALLADYAMSGVEEEVWYHGEIVGTRRRVSDRLLLAHLGRLDRMRTDARIEALAEDFDGLLHRMRAGEPIDVDMGEGAKPAAAGPRPSPPTYARPEPVEGHSPNLTPGTPEILSPGQCNTRSMSPVGDAPPPREERHPDEPPCDCIAARNGTDGGRPHYRMGKDGFEPVLSAKGEGPCCGEPRWPSCRACPHYPPVARLLNEMEDQRPLDAPEPDELGGDPAQIEECQIAAFEAGDEDWWRYGVDFVAYAKNEFGDWAPIEDQDEGHKGGASVPK</sequence>
<gene>
    <name evidence="2" type="ORF">NCF85_04275</name>
</gene>
<protein>
    <recommendedName>
        <fullName evidence="4">LysR family transcriptional regulator</fullName>
    </recommendedName>
</protein>
<evidence type="ECO:0000313" key="3">
    <source>
        <dbReference type="Proteomes" id="UP001056619"/>
    </source>
</evidence>
<evidence type="ECO:0000313" key="2">
    <source>
        <dbReference type="EMBL" id="USA62208.1"/>
    </source>
</evidence>
<dbReference type="Proteomes" id="UP001056619">
    <property type="component" value="Chromosome"/>
</dbReference>